<evidence type="ECO:0000313" key="2">
    <source>
        <dbReference type="Proteomes" id="UP000313645"/>
    </source>
</evidence>
<dbReference type="EMBL" id="SJDL01000027">
    <property type="protein sequence ID" value="TBW52539.1"/>
    <property type="molecule type" value="Genomic_DNA"/>
</dbReference>
<reference evidence="1 2" key="1">
    <citation type="submission" date="2019-02" db="EMBL/GenBank/DDBJ databases">
        <title>Marinobacter halodurans sp. nov., a marine bacterium isolated from sea tidal flat.</title>
        <authorList>
            <person name="Yoo Y."/>
            <person name="Lee D.W."/>
            <person name="Kim B.S."/>
            <person name="Kim J.-J."/>
        </authorList>
    </citation>
    <scope>NUCLEOTIDE SEQUENCE [LARGE SCALE GENOMIC DNA]</scope>
    <source>
        <strain evidence="1 2">YJ-S3-2</strain>
    </source>
</reference>
<dbReference type="Proteomes" id="UP000313645">
    <property type="component" value="Unassembled WGS sequence"/>
</dbReference>
<name>A0ABY1ZHC7_9GAMM</name>
<comment type="caution">
    <text evidence="1">The sequence shown here is derived from an EMBL/GenBank/DDBJ whole genome shotgun (WGS) entry which is preliminary data.</text>
</comment>
<gene>
    <name evidence="1" type="ORF">EZI54_15975</name>
</gene>
<accession>A0ABY1ZHC7</accession>
<protein>
    <submittedName>
        <fullName evidence="1">Uncharacterized protein</fullName>
    </submittedName>
</protein>
<organism evidence="1 2">
    <name type="scientific">Marinobacter halodurans</name>
    <dbReference type="NCBI Taxonomy" id="2528979"/>
    <lineage>
        <taxon>Bacteria</taxon>
        <taxon>Pseudomonadati</taxon>
        <taxon>Pseudomonadota</taxon>
        <taxon>Gammaproteobacteria</taxon>
        <taxon>Pseudomonadales</taxon>
        <taxon>Marinobacteraceae</taxon>
        <taxon>Marinobacter</taxon>
    </lineage>
</organism>
<sequence>MQSSESALTNHEVTVCLAGGAVLGPFNATWSRDSGGDVRELVKEYDAFLQGEPQKRFKFHLHDTYTNTVHTLILNFSQVTGVCDHVRLKHNPEG</sequence>
<evidence type="ECO:0000313" key="1">
    <source>
        <dbReference type="EMBL" id="TBW52539.1"/>
    </source>
</evidence>
<keyword evidence="2" id="KW-1185">Reference proteome</keyword>
<dbReference type="RefSeq" id="WP_131482882.1">
    <property type="nucleotide sequence ID" value="NZ_SJDL01000027.1"/>
</dbReference>
<proteinExistence type="predicted"/>